<comment type="similarity">
    <text evidence="1">Belongs to the HesB/IscA family.</text>
</comment>
<dbReference type="Proteomes" id="UP000242243">
    <property type="component" value="Unassembled WGS sequence"/>
</dbReference>
<keyword evidence="6" id="KW-1185">Reference proteome</keyword>
<proteinExistence type="inferred from homology"/>
<dbReference type="Proteomes" id="UP000321547">
    <property type="component" value="Unassembled WGS sequence"/>
</dbReference>
<dbReference type="Pfam" id="PF01521">
    <property type="entry name" value="Fe-S_biosyn"/>
    <property type="match status" value="1"/>
</dbReference>
<dbReference type="STRING" id="306540.SAMN05421839_12818"/>
<accession>A0A1I5RBR4</accession>
<dbReference type="InterPro" id="IPR008326">
    <property type="entry name" value="PdhI-like"/>
</dbReference>
<sequence length="101" mass="11803">MKLEVTDKAIQWFKEEVLVEEGSAVRFYVKIYGSSPIREGYALAFEVHDEAIDGPVGEKVEKSGLTFYIKEDDLWFFEGHNLVVDYDQKMEEVAYRYPEIK</sequence>
<reference evidence="4 5" key="1">
    <citation type="submission" date="2016-10" db="EMBL/GenBank/DDBJ databases">
        <authorList>
            <person name="de Groot N.N."/>
        </authorList>
    </citation>
    <scope>NUCLEOTIDE SEQUENCE [LARGE SCALE GENOMIC DNA]</scope>
    <source>
        <strain evidence="4 5">DSM 17073</strain>
    </source>
</reference>
<dbReference type="OrthoDB" id="1645729at2"/>
<dbReference type="SUPFAM" id="SSF89360">
    <property type="entry name" value="HesB-like domain"/>
    <property type="match status" value="1"/>
</dbReference>
<dbReference type="EMBL" id="FOXC01000028">
    <property type="protein sequence ID" value="SFP55406.1"/>
    <property type="molecule type" value="Genomic_DNA"/>
</dbReference>
<reference evidence="3 6" key="2">
    <citation type="submission" date="2019-07" db="EMBL/GenBank/DDBJ databases">
        <title>Whole genome shotgun sequence of Halolactibacillus halophilus NBRC 100868.</title>
        <authorList>
            <person name="Hosoyama A."/>
            <person name="Uohara A."/>
            <person name="Ohji S."/>
            <person name="Ichikawa N."/>
        </authorList>
    </citation>
    <scope>NUCLEOTIDE SEQUENCE [LARGE SCALE GENOMIC DNA]</scope>
    <source>
        <strain evidence="3 6">NBRC 100868</strain>
    </source>
</reference>
<organism evidence="4 5">
    <name type="scientific">Halolactibacillus halophilus</name>
    <dbReference type="NCBI Taxonomy" id="306540"/>
    <lineage>
        <taxon>Bacteria</taxon>
        <taxon>Bacillati</taxon>
        <taxon>Bacillota</taxon>
        <taxon>Bacilli</taxon>
        <taxon>Bacillales</taxon>
        <taxon>Bacillaceae</taxon>
        <taxon>Halolactibacillus</taxon>
    </lineage>
</organism>
<dbReference type="PIRSF" id="PIRSF034852">
    <property type="entry name" value="UCP034852"/>
    <property type="match status" value="1"/>
</dbReference>
<dbReference type="EMBL" id="BJWI01000031">
    <property type="protein sequence ID" value="GEM02297.1"/>
    <property type="molecule type" value="Genomic_DNA"/>
</dbReference>
<dbReference type="InterPro" id="IPR000361">
    <property type="entry name" value="ATAP_core_dom"/>
</dbReference>
<evidence type="ECO:0000256" key="1">
    <source>
        <dbReference type="ARBA" id="ARBA00006718"/>
    </source>
</evidence>
<dbReference type="RefSeq" id="WP_089832852.1">
    <property type="nucleotide sequence ID" value="NZ_BJWI01000031.1"/>
</dbReference>
<protein>
    <submittedName>
        <fullName evidence="3">Iron-sulfur cluster biosynthesis protein</fullName>
    </submittedName>
    <submittedName>
        <fullName evidence="4">Uncharacterized protein YneR</fullName>
    </submittedName>
</protein>
<evidence type="ECO:0000313" key="5">
    <source>
        <dbReference type="Proteomes" id="UP000242243"/>
    </source>
</evidence>
<evidence type="ECO:0000313" key="3">
    <source>
        <dbReference type="EMBL" id="GEM02297.1"/>
    </source>
</evidence>
<evidence type="ECO:0000313" key="6">
    <source>
        <dbReference type="Proteomes" id="UP000321547"/>
    </source>
</evidence>
<name>A0A1I5RBR4_9BACI</name>
<gene>
    <name evidence="3" type="ORF">HHA03_18290</name>
    <name evidence="4" type="ORF">SAMN05421839_12818</name>
</gene>
<evidence type="ECO:0000313" key="4">
    <source>
        <dbReference type="EMBL" id="SFP55406.1"/>
    </source>
</evidence>
<evidence type="ECO:0000259" key="2">
    <source>
        <dbReference type="Pfam" id="PF01521"/>
    </source>
</evidence>
<feature type="domain" description="Core" evidence="2">
    <location>
        <begin position="1"/>
        <end position="90"/>
    </location>
</feature>
<dbReference type="AlphaFoldDB" id="A0A1I5RBR4"/>
<dbReference type="InterPro" id="IPR035903">
    <property type="entry name" value="HesB-like_dom_sf"/>
</dbReference>